<feature type="compositionally biased region" description="Low complexity" evidence="1">
    <location>
        <begin position="260"/>
        <end position="293"/>
    </location>
</feature>
<proteinExistence type="predicted"/>
<gene>
    <name evidence="3" type="ORF">PsYK624_107330</name>
</gene>
<feature type="domain" description="BUB1 N-terminal" evidence="2">
    <location>
        <begin position="79"/>
        <end position="239"/>
    </location>
</feature>
<name>A0A9P3GEF9_9APHY</name>
<feature type="compositionally biased region" description="Basic and acidic residues" evidence="1">
    <location>
        <begin position="789"/>
        <end position="808"/>
    </location>
</feature>
<dbReference type="Proteomes" id="UP000703269">
    <property type="component" value="Unassembled WGS sequence"/>
</dbReference>
<evidence type="ECO:0000313" key="3">
    <source>
        <dbReference type="EMBL" id="GJE94563.1"/>
    </source>
</evidence>
<feature type="region of interest" description="Disordered" evidence="1">
    <location>
        <begin position="217"/>
        <end position="517"/>
    </location>
</feature>
<dbReference type="EMBL" id="BPQB01000041">
    <property type="protein sequence ID" value="GJE94563.1"/>
    <property type="molecule type" value="Genomic_DNA"/>
</dbReference>
<organism evidence="3 4">
    <name type="scientific">Phanerochaete sordida</name>
    <dbReference type="NCBI Taxonomy" id="48140"/>
    <lineage>
        <taxon>Eukaryota</taxon>
        <taxon>Fungi</taxon>
        <taxon>Dikarya</taxon>
        <taxon>Basidiomycota</taxon>
        <taxon>Agaricomycotina</taxon>
        <taxon>Agaricomycetes</taxon>
        <taxon>Polyporales</taxon>
        <taxon>Phanerochaetaceae</taxon>
        <taxon>Phanerochaete</taxon>
    </lineage>
</organism>
<feature type="compositionally biased region" description="Gly residues" evidence="1">
    <location>
        <begin position="768"/>
        <end position="779"/>
    </location>
</feature>
<feature type="compositionally biased region" description="Polar residues" evidence="1">
    <location>
        <begin position="221"/>
        <end position="231"/>
    </location>
</feature>
<dbReference type="Pfam" id="PF08311">
    <property type="entry name" value="Mad3_BUB1_I"/>
    <property type="match status" value="1"/>
</dbReference>
<feature type="compositionally biased region" description="Basic and acidic residues" evidence="1">
    <location>
        <begin position="363"/>
        <end position="372"/>
    </location>
</feature>
<dbReference type="FunFam" id="1.25.40.430:FF:000003">
    <property type="entry name" value="Checkpoint serine/threonine-protein kinase BUB1"/>
    <property type="match status" value="1"/>
</dbReference>
<comment type="caution">
    <text evidence="3">The sequence shown here is derived from an EMBL/GenBank/DDBJ whole genome shotgun (WGS) entry which is preliminary data.</text>
</comment>
<feature type="compositionally biased region" description="Basic and acidic residues" evidence="1">
    <location>
        <begin position="630"/>
        <end position="640"/>
    </location>
</feature>
<feature type="region of interest" description="Disordered" evidence="1">
    <location>
        <begin position="612"/>
        <end position="808"/>
    </location>
</feature>
<accession>A0A9P3GEF9</accession>
<dbReference type="PANTHER" id="PTHR14030">
    <property type="entry name" value="MITOTIC CHECKPOINT SERINE/THREONINE-PROTEIN KINASE BUB1"/>
    <property type="match status" value="1"/>
</dbReference>
<keyword evidence="4" id="KW-1185">Reference proteome</keyword>
<dbReference type="InterPro" id="IPR015661">
    <property type="entry name" value="Bub1/Mad3"/>
</dbReference>
<dbReference type="Gene3D" id="1.25.40.430">
    <property type="match status" value="1"/>
</dbReference>
<dbReference type="InterPro" id="IPR013212">
    <property type="entry name" value="Mad3/Bub1_I"/>
</dbReference>
<evidence type="ECO:0000256" key="1">
    <source>
        <dbReference type="SAM" id="MobiDB-lite"/>
    </source>
</evidence>
<evidence type="ECO:0000259" key="2">
    <source>
        <dbReference type="PROSITE" id="PS51489"/>
    </source>
</evidence>
<dbReference type="GO" id="GO:0007094">
    <property type="term" value="P:mitotic spindle assembly checkpoint signaling"/>
    <property type="evidence" value="ECO:0007669"/>
    <property type="project" value="InterPro"/>
</dbReference>
<feature type="compositionally biased region" description="Low complexity" evidence="1">
    <location>
        <begin position="463"/>
        <end position="476"/>
    </location>
</feature>
<sequence length="808" mass="86389">MSTDLDQENSEQNEPVIVDCDVLEAAKENIQPLAKGRRVTTLAGILATPHVHRESRLAATRNRLRMNVQLALENADDEEEEDEEDEVESADPLEAYCQYVYWVVENYPQGHSAESGLLELLEEATRVLKDHQGGKWRGDLRYLKLWVLYASYVEKPAVIFKFCMVNDIGTSHSLLYEEFALALERAGRKTQADETYRVGIARKAQPVERLESKYKEFQKRMMSSPTLPSSTDSEEVQNPDAPVAQAAPKRKVLAEAKAASRTSSRTTRSSSRSTTSSTPTTTPTLPQTTRPQPNARLQVYVDPSPEEASSPAANEEETASPWTELGTRKSRVKENIKEATKAAGTTLRQAGKAQRATAARRTPKIDVYRDPSPDAAQDEPSADGGATPEPEDASPPPPQTHTGPAADVVRDAAPDAPAQSSSKPKPPKTSATAVFRDDAPAPKSAKGKAKPALAVFRDDPAADAENAPAPRAAKGAPRGKGRPAVFRDDPAPAPAKIPVFRDEDAGAGGPSKPGRRIDVFRDAEPEPAPVAPAKAKGKIAVFCDDDAAEPQASAPAKGKIAVFRDDDTAESSVPAKGKGKGKGKVSVFRDDDAQEPVPAKAKGTIAVFRDDDAAESAVPAKAKGKGRIPVFRDEDVREPAPAKTKGKISAFRDEDTAEPGAPAKGKGKIPVFRDEDVREPAPAKGKGKIAVFRDDDAAETGAPAKSKGKIPVFRDEEPAPAKSKGKIPVFRDEEPAPTPAFVPYRDEEEPPSPTKPSAAGLGRTRSGGSVGLGITGLGAAGSKTNSEAEALRRDPLKNYAADEKVELD</sequence>
<protein>
    <submittedName>
        <fullName evidence="3">Mad3/BUB1 homology region 1-domain-containing protein</fullName>
    </submittedName>
</protein>
<evidence type="ECO:0000313" key="4">
    <source>
        <dbReference type="Proteomes" id="UP000703269"/>
    </source>
</evidence>
<reference evidence="3 4" key="1">
    <citation type="submission" date="2021-08" db="EMBL/GenBank/DDBJ databases">
        <title>Draft Genome Sequence of Phanerochaete sordida strain YK-624.</title>
        <authorList>
            <person name="Mori T."/>
            <person name="Dohra H."/>
            <person name="Suzuki T."/>
            <person name="Kawagishi H."/>
            <person name="Hirai H."/>
        </authorList>
    </citation>
    <scope>NUCLEOTIDE SEQUENCE [LARGE SCALE GENOMIC DNA]</scope>
    <source>
        <strain evidence="3 4">YK-624</strain>
    </source>
</reference>
<dbReference type="PROSITE" id="PS51489">
    <property type="entry name" value="BUB1_N"/>
    <property type="match status" value="1"/>
</dbReference>
<dbReference type="SMART" id="SM00777">
    <property type="entry name" value="Mad3_BUB1_I"/>
    <property type="match status" value="1"/>
</dbReference>
<feature type="region of interest" description="Disordered" evidence="1">
    <location>
        <begin position="565"/>
        <end position="598"/>
    </location>
</feature>
<feature type="compositionally biased region" description="Basic and acidic residues" evidence="1">
    <location>
        <begin position="671"/>
        <end position="681"/>
    </location>
</feature>
<dbReference type="AlphaFoldDB" id="A0A9P3GEF9"/>
<feature type="compositionally biased region" description="Low complexity" evidence="1">
    <location>
        <begin position="414"/>
        <end position="433"/>
    </location>
</feature>
<dbReference type="OrthoDB" id="248495at2759"/>